<sequence length="334" mass="37849">MRNSLIDTVKFSIKVEHGSLIDKHKRLQAQGVSNRLTNALAGSSRKFKVPGAYGMEATVWSKKNGKVLQIECSAAKFLRGHNVFGSEDLSQIVLDISKQVCQYLKIEPTPREKQAIKTGDVRLFRADLAAHFRLPSKFTVRSFQFALKMQLAFTQRSFATYADETLYVNQHSDMRPIKIYGKGEEIAFRPLPQNLPDREAIENYAKNLVRIEITLRSRFLRRIKMSQVKDWDKQKARRVFMDDILALNLLDKSLLQGEPVLGLSNLQNSIIALHAAGVDVSTVITNTRQLKTHIKTIREKAGVDVRVPSEALSLATVPVKRYLEGLKFGHYTLN</sequence>
<protein>
    <submittedName>
        <fullName evidence="2">Phage/plasmid replication protein, II/X family</fullName>
    </submittedName>
</protein>
<organism evidence="2 3">
    <name type="scientific">Comamonas aquatica</name>
    <dbReference type="NCBI Taxonomy" id="225991"/>
    <lineage>
        <taxon>Bacteria</taxon>
        <taxon>Pseudomonadati</taxon>
        <taxon>Pseudomonadota</taxon>
        <taxon>Betaproteobacteria</taxon>
        <taxon>Burkholderiales</taxon>
        <taxon>Comamonadaceae</taxon>
        <taxon>Comamonas</taxon>
    </lineage>
</organism>
<reference evidence="2" key="1">
    <citation type="submission" date="2022-09" db="EMBL/GenBank/DDBJ databases">
        <title>Intensive care unit water sources are persistently colonized with multi-drug resistant bacteria and are the site of extensive horizontal gene transfer of antibiotic resistance genes.</title>
        <authorList>
            <person name="Diorio-Toth L."/>
        </authorList>
    </citation>
    <scope>NUCLEOTIDE SEQUENCE</scope>
    <source>
        <strain evidence="2">GD03686</strain>
    </source>
</reference>
<dbReference type="RefSeq" id="WP_279853326.1">
    <property type="nucleotide sequence ID" value="NZ_JAOCIA010000008.1"/>
</dbReference>
<dbReference type="InterPro" id="IPR006516">
    <property type="entry name" value="G2P"/>
</dbReference>
<name>A0AA42W2A0_9BURK</name>
<evidence type="ECO:0000259" key="1">
    <source>
        <dbReference type="Pfam" id="PF05144"/>
    </source>
</evidence>
<dbReference type="GO" id="GO:0006260">
    <property type="term" value="P:DNA replication"/>
    <property type="evidence" value="ECO:0007669"/>
    <property type="project" value="InterPro"/>
</dbReference>
<dbReference type="EMBL" id="JAOCJW010000011">
    <property type="protein sequence ID" value="MDH2005340.1"/>
    <property type="molecule type" value="Genomic_DNA"/>
</dbReference>
<accession>A0AA42W2A0</accession>
<evidence type="ECO:0000313" key="2">
    <source>
        <dbReference type="EMBL" id="MDH2005340.1"/>
    </source>
</evidence>
<dbReference type="Proteomes" id="UP001161294">
    <property type="component" value="Unassembled WGS sequence"/>
</dbReference>
<dbReference type="InterPro" id="IPR022686">
    <property type="entry name" value="G2P_N"/>
</dbReference>
<dbReference type="NCBIfam" id="TIGR01629">
    <property type="entry name" value="rep_II_X"/>
    <property type="match status" value="1"/>
</dbReference>
<dbReference type="Pfam" id="PF05144">
    <property type="entry name" value="Phage_CRI"/>
    <property type="match status" value="1"/>
</dbReference>
<comment type="caution">
    <text evidence="2">The sequence shown here is derived from an EMBL/GenBank/DDBJ whole genome shotgun (WGS) entry which is preliminary data.</text>
</comment>
<dbReference type="AlphaFoldDB" id="A0AA42W2A0"/>
<gene>
    <name evidence="2" type="ORF">N5J23_07265</name>
</gene>
<feature type="domain" description="Replication-associated protein G2P N-terminal" evidence="1">
    <location>
        <begin position="6"/>
        <end position="233"/>
    </location>
</feature>
<evidence type="ECO:0000313" key="3">
    <source>
        <dbReference type="Proteomes" id="UP001161294"/>
    </source>
</evidence>
<proteinExistence type="predicted"/>